<dbReference type="GO" id="GO:0016787">
    <property type="term" value="F:hydrolase activity"/>
    <property type="evidence" value="ECO:0007669"/>
    <property type="project" value="UniProtKB-KW"/>
</dbReference>
<evidence type="ECO:0000256" key="3">
    <source>
        <dbReference type="PROSITE-ProRule" id="PRU00464"/>
    </source>
</evidence>
<name>A0A518BR68_9BACT</name>
<dbReference type="InterPro" id="IPR001310">
    <property type="entry name" value="Histidine_triad_HIT"/>
</dbReference>
<evidence type="ECO:0000313" key="6">
    <source>
        <dbReference type="Proteomes" id="UP000316921"/>
    </source>
</evidence>
<evidence type="ECO:0000256" key="1">
    <source>
        <dbReference type="PIRSR" id="PIRSR601310-1"/>
    </source>
</evidence>
<reference evidence="5 6" key="1">
    <citation type="submission" date="2019-02" db="EMBL/GenBank/DDBJ databases">
        <title>Deep-cultivation of Planctomycetes and their phenomic and genomic characterization uncovers novel biology.</title>
        <authorList>
            <person name="Wiegand S."/>
            <person name="Jogler M."/>
            <person name="Boedeker C."/>
            <person name="Pinto D."/>
            <person name="Vollmers J."/>
            <person name="Rivas-Marin E."/>
            <person name="Kohn T."/>
            <person name="Peeters S.H."/>
            <person name="Heuer A."/>
            <person name="Rast P."/>
            <person name="Oberbeckmann S."/>
            <person name="Bunk B."/>
            <person name="Jeske O."/>
            <person name="Meyerdierks A."/>
            <person name="Storesund J.E."/>
            <person name="Kallscheuer N."/>
            <person name="Luecker S."/>
            <person name="Lage O.M."/>
            <person name="Pohl T."/>
            <person name="Merkel B.J."/>
            <person name="Hornburger P."/>
            <person name="Mueller R.-W."/>
            <person name="Bruemmer F."/>
            <person name="Labrenz M."/>
            <person name="Spormann A.M."/>
            <person name="Op den Camp H."/>
            <person name="Overmann J."/>
            <person name="Amann R."/>
            <person name="Jetten M.S.M."/>
            <person name="Mascher T."/>
            <person name="Medema M.H."/>
            <person name="Devos D.P."/>
            <person name="Kaster A.-K."/>
            <person name="Ovreas L."/>
            <person name="Rohde M."/>
            <person name="Galperin M.Y."/>
            <person name="Jogler C."/>
        </authorList>
    </citation>
    <scope>NUCLEOTIDE SEQUENCE [LARGE SCALE GENOMIC DNA]</scope>
    <source>
        <strain evidence="5 6">Pla133</strain>
    </source>
</reference>
<dbReference type="InterPro" id="IPR011146">
    <property type="entry name" value="HIT-like"/>
</dbReference>
<dbReference type="SUPFAM" id="SSF54197">
    <property type="entry name" value="HIT-like"/>
    <property type="match status" value="1"/>
</dbReference>
<proteinExistence type="predicted"/>
<keyword evidence="5" id="KW-0378">Hydrolase</keyword>
<dbReference type="InterPro" id="IPR036265">
    <property type="entry name" value="HIT-like_sf"/>
</dbReference>
<keyword evidence="6" id="KW-1185">Reference proteome</keyword>
<dbReference type="Gene3D" id="3.30.428.10">
    <property type="entry name" value="HIT-like"/>
    <property type="match status" value="1"/>
</dbReference>
<dbReference type="PRINTS" id="PR00332">
    <property type="entry name" value="HISTRIAD"/>
</dbReference>
<organism evidence="5 6">
    <name type="scientific">Engelhardtia mirabilis</name>
    <dbReference type="NCBI Taxonomy" id="2528011"/>
    <lineage>
        <taxon>Bacteria</taxon>
        <taxon>Pseudomonadati</taxon>
        <taxon>Planctomycetota</taxon>
        <taxon>Planctomycetia</taxon>
        <taxon>Planctomycetia incertae sedis</taxon>
        <taxon>Engelhardtia</taxon>
    </lineage>
</organism>
<dbReference type="Proteomes" id="UP000316921">
    <property type="component" value="Chromosome"/>
</dbReference>
<gene>
    <name evidence="5" type="ORF">Pla133_45790</name>
</gene>
<dbReference type="GO" id="GO:0009117">
    <property type="term" value="P:nucleotide metabolic process"/>
    <property type="evidence" value="ECO:0007669"/>
    <property type="project" value="TreeGrafter"/>
</dbReference>
<dbReference type="PANTHER" id="PTHR46648">
    <property type="entry name" value="HIT FAMILY PROTEIN 1"/>
    <property type="match status" value="1"/>
</dbReference>
<feature type="active site" description="Tele-AMP-histidine intermediate" evidence="1">
    <location>
        <position position="93"/>
    </location>
</feature>
<feature type="short sequence motif" description="Histidine triad motif" evidence="2 3">
    <location>
        <begin position="91"/>
        <end position="95"/>
    </location>
</feature>
<sequence>MTTLFEKIVAGEIPSHRVWESDTHLAFLDIQPRAVGHTLVIPKRATDYIFDLPADEHAALWEAVREVAAKLQAALGSKRILVYVVGWEVPHVHVHLIPSDSIHDVPFPPPSPQAVAALDQTAAVLAP</sequence>
<protein>
    <submittedName>
        <fullName evidence="5">HIT-like protein</fullName>
        <ecNumber evidence="5">3.-.-.-</ecNumber>
    </submittedName>
</protein>
<dbReference type="EC" id="3.-.-.-" evidence="5"/>
<dbReference type="AlphaFoldDB" id="A0A518BR68"/>
<evidence type="ECO:0000313" key="5">
    <source>
        <dbReference type="EMBL" id="QDU69459.1"/>
    </source>
</evidence>
<feature type="domain" description="HIT" evidence="4">
    <location>
        <begin position="4"/>
        <end position="107"/>
    </location>
</feature>
<accession>A0A518BR68</accession>
<dbReference type="RefSeq" id="WP_145069370.1">
    <property type="nucleotide sequence ID" value="NZ_CP036287.1"/>
</dbReference>
<dbReference type="KEGG" id="pbap:Pla133_45790"/>
<evidence type="ECO:0000256" key="2">
    <source>
        <dbReference type="PIRSR" id="PIRSR601310-3"/>
    </source>
</evidence>
<dbReference type="PROSITE" id="PS51084">
    <property type="entry name" value="HIT_2"/>
    <property type="match status" value="1"/>
</dbReference>
<dbReference type="Pfam" id="PF01230">
    <property type="entry name" value="HIT"/>
    <property type="match status" value="1"/>
</dbReference>
<evidence type="ECO:0000259" key="4">
    <source>
        <dbReference type="PROSITE" id="PS51084"/>
    </source>
</evidence>
<dbReference type="PANTHER" id="PTHR46648:SF1">
    <property type="entry name" value="ADENOSINE 5'-MONOPHOSPHORAMIDASE HNT1"/>
    <property type="match status" value="1"/>
</dbReference>
<dbReference type="EMBL" id="CP036287">
    <property type="protein sequence ID" value="QDU69459.1"/>
    <property type="molecule type" value="Genomic_DNA"/>
</dbReference>